<dbReference type="STRING" id="109376.A0A0D3BRS6"/>
<feature type="domain" description="Enolpyruvate transferase" evidence="2">
    <location>
        <begin position="1"/>
        <end position="61"/>
    </location>
</feature>
<feature type="domain" description="Enolpyruvate transferase" evidence="2">
    <location>
        <begin position="64"/>
        <end position="242"/>
    </location>
</feature>
<evidence type="ECO:0000256" key="1">
    <source>
        <dbReference type="ARBA" id="ARBA00022679"/>
    </source>
</evidence>
<dbReference type="Gramene" id="Bo4g038460.1">
    <property type="protein sequence ID" value="Bo4g038460.1"/>
    <property type="gene ID" value="Bo4g038460"/>
</dbReference>
<dbReference type="HOGENOM" id="CLU_1134895_0_0_1"/>
<dbReference type="PANTHER" id="PTHR21090:SF5">
    <property type="entry name" value="PENTAFUNCTIONAL AROM POLYPEPTIDE"/>
    <property type="match status" value="1"/>
</dbReference>
<evidence type="ECO:0000313" key="3">
    <source>
        <dbReference type="EnsemblPlants" id="Bo4g038460.1"/>
    </source>
</evidence>
<name>A0A0D3BRS6_BRAOL</name>
<dbReference type="InterPro" id="IPR023193">
    <property type="entry name" value="EPSP_synthase_CS"/>
</dbReference>
<dbReference type="EnsemblPlants" id="Bo4g038460.1">
    <property type="protein sequence ID" value="Bo4g038460.1"/>
    <property type="gene ID" value="Bo4g038460"/>
</dbReference>
<dbReference type="Gene3D" id="3.65.10.10">
    <property type="entry name" value="Enolpyruvate transferase domain"/>
    <property type="match status" value="3"/>
</dbReference>
<dbReference type="GO" id="GO:0003866">
    <property type="term" value="F:3-phosphoshikimate 1-carboxyvinyltransferase activity"/>
    <property type="evidence" value="ECO:0007669"/>
    <property type="project" value="TreeGrafter"/>
</dbReference>
<dbReference type="SUPFAM" id="SSF55205">
    <property type="entry name" value="EPT/RTPC-like"/>
    <property type="match status" value="1"/>
</dbReference>
<dbReference type="InterPro" id="IPR036968">
    <property type="entry name" value="Enolpyruvate_Tfrase_sf"/>
</dbReference>
<dbReference type="Proteomes" id="UP000032141">
    <property type="component" value="Chromosome C4"/>
</dbReference>
<dbReference type="eggNOG" id="KOG0692">
    <property type="taxonomic scope" value="Eukaryota"/>
</dbReference>
<keyword evidence="1" id="KW-0808">Transferase</keyword>
<accession>A0A0D3BRS6</accession>
<proteinExistence type="predicted"/>
<dbReference type="InterPro" id="IPR001986">
    <property type="entry name" value="Enolpyruvate_Tfrase_dom"/>
</dbReference>
<dbReference type="PANTHER" id="PTHR21090">
    <property type="entry name" value="AROM/DEHYDROQUINATE SYNTHASE"/>
    <property type="match status" value="1"/>
</dbReference>
<dbReference type="PROSITE" id="PS00104">
    <property type="entry name" value="EPSP_SYNTHASE_1"/>
    <property type="match status" value="1"/>
</dbReference>
<reference evidence="3" key="2">
    <citation type="submission" date="2015-03" db="UniProtKB">
        <authorList>
            <consortium name="EnsemblPlants"/>
        </authorList>
    </citation>
    <scope>IDENTIFICATION</scope>
</reference>
<protein>
    <recommendedName>
        <fullName evidence="2">Enolpyruvate transferase domain-containing protein</fullName>
    </recommendedName>
</protein>
<dbReference type="OMA" id="ELISIPY"/>
<sequence>MLDALNKLGLNVARDSQNNRAVVEGCGGIFPASLDSKSDIELYLGNAGTAMRPLTAAVTAAGGNASSQYLTALLMAAPLALGDVEIEIIDKLISVPYVEMTLKLMERFGVSDEHSDSWDRFFVKGGQKYKSPGNAYVEGDASSASYFLAGAAITGETVTVEGCGKPADAIFAEVLEKMGCKVSWTENSVTVTGPSRDAFGMRHLHAVDVNMNKMPDVAMTLAVVALFADGPTTIRDAGELRRQKG</sequence>
<dbReference type="InterPro" id="IPR013792">
    <property type="entry name" value="RNA3'P_cycl/enolpyr_Trfase_a/b"/>
</dbReference>
<dbReference type="GO" id="GO:0009423">
    <property type="term" value="P:chorismate biosynthetic process"/>
    <property type="evidence" value="ECO:0007669"/>
    <property type="project" value="TreeGrafter"/>
</dbReference>
<evidence type="ECO:0000259" key="2">
    <source>
        <dbReference type="Pfam" id="PF00275"/>
    </source>
</evidence>
<dbReference type="AlphaFoldDB" id="A0A0D3BRS6"/>
<reference evidence="3 4" key="1">
    <citation type="journal article" date="2014" name="Genome Biol.">
        <title>Transcriptome and methylome profiling reveals relics of genome dominance in the mesopolyploid Brassica oleracea.</title>
        <authorList>
            <person name="Parkin I.A."/>
            <person name="Koh C."/>
            <person name="Tang H."/>
            <person name="Robinson S.J."/>
            <person name="Kagale S."/>
            <person name="Clarke W.E."/>
            <person name="Town C.D."/>
            <person name="Nixon J."/>
            <person name="Krishnakumar V."/>
            <person name="Bidwell S.L."/>
            <person name="Denoeud F."/>
            <person name="Belcram H."/>
            <person name="Links M.G."/>
            <person name="Just J."/>
            <person name="Clarke C."/>
            <person name="Bender T."/>
            <person name="Huebert T."/>
            <person name="Mason A.S."/>
            <person name="Pires J.C."/>
            <person name="Barker G."/>
            <person name="Moore J."/>
            <person name="Walley P.G."/>
            <person name="Manoli S."/>
            <person name="Batley J."/>
            <person name="Edwards D."/>
            <person name="Nelson M.N."/>
            <person name="Wang X."/>
            <person name="Paterson A.H."/>
            <person name="King G."/>
            <person name="Bancroft I."/>
            <person name="Chalhoub B."/>
            <person name="Sharpe A.G."/>
        </authorList>
    </citation>
    <scope>NUCLEOTIDE SEQUENCE</scope>
    <source>
        <strain evidence="3 4">cv. TO1000</strain>
    </source>
</reference>
<dbReference type="Pfam" id="PF00275">
    <property type="entry name" value="EPSP_synthase"/>
    <property type="match status" value="2"/>
</dbReference>
<organism evidence="3 4">
    <name type="scientific">Brassica oleracea var. oleracea</name>
    <dbReference type="NCBI Taxonomy" id="109376"/>
    <lineage>
        <taxon>Eukaryota</taxon>
        <taxon>Viridiplantae</taxon>
        <taxon>Streptophyta</taxon>
        <taxon>Embryophyta</taxon>
        <taxon>Tracheophyta</taxon>
        <taxon>Spermatophyta</taxon>
        <taxon>Magnoliopsida</taxon>
        <taxon>eudicotyledons</taxon>
        <taxon>Gunneridae</taxon>
        <taxon>Pentapetalae</taxon>
        <taxon>rosids</taxon>
        <taxon>malvids</taxon>
        <taxon>Brassicales</taxon>
        <taxon>Brassicaceae</taxon>
        <taxon>Brassiceae</taxon>
        <taxon>Brassica</taxon>
    </lineage>
</organism>
<keyword evidence="4" id="KW-1185">Reference proteome</keyword>
<evidence type="ECO:0000313" key="4">
    <source>
        <dbReference type="Proteomes" id="UP000032141"/>
    </source>
</evidence>